<sequence length="68" mass="7768">MSVLKINGELNKLEELGVIAWDREKMLFGITLETSGWKTKSLPQFNYSRLSKLVGINMEEGKPKKLDN</sequence>
<comment type="caution">
    <text evidence="1">The sequence shown here is derived from an EMBL/GenBank/DDBJ whole genome shotgun (WGS) entry which is preliminary data.</text>
</comment>
<dbReference type="STRING" id="1459.AF332_16860"/>
<proteinExistence type="predicted"/>
<dbReference type="EMBL" id="LGUF01000007">
    <property type="protein sequence ID" value="KON88305.1"/>
    <property type="molecule type" value="Genomic_DNA"/>
</dbReference>
<dbReference type="AlphaFoldDB" id="A0A0M0GEG0"/>
<organism evidence="1 2">
    <name type="scientific">Sporosarcina globispora</name>
    <name type="common">Bacillus globisporus</name>
    <dbReference type="NCBI Taxonomy" id="1459"/>
    <lineage>
        <taxon>Bacteria</taxon>
        <taxon>Bacillati</taxon>
        <taxon>Bacillota</taxon>
        <taxon>Bacilli</taxon>
        <taxon>Bacillales</taxon>
        <taxon>Caryophanaceae</taxon>
        <taxon>Sporosarcina</taxon>
    </lineage>
</organism>
<keyword evidence="2" id="KW-1185">Reference proteome</keyword>
<evidence type="ECO:0000313" key="2">
    <source>
        <dbReference type="Proteomes" id="UP000037109"/>
    </source>
</evidence>
<protein>
    <submittedName>
        <fullName evidence="1">Uncharacterized protein</fullName>
    </submittedName>
</protein>
<reference evidence="2" key="1">
    <citation type="submission" date="2015-07" db="EMBL/GenBank/DDBJ databases">
        <title>Fjat-10036 dsm4.</title>
        <authorList>
            <person name="Liu B."/>
            <person name="Wang J."/>
            <person name="Zhu Y."/>
            <person name="Liu G."/>
            <person name="Chen Q."/>
            <person name="Chen Z."/>
            <person name="Lan J."/>
            <person name="Che J."/>
            <person name="Ge C."/>
            <person name="Shi H."/>
            <person name="Pan Z."/>
            <person name="Liu X."/>
        </authorList>
    </citation>
    <scope>NUCLEOTIDE SEQUENCE [LARGE SCALE GENOMIC DNA]</scope>
    <source>
        <strain evidence="2">DSM 4</strain>
    </source>
</reference>
<accession>A0A0M0GEG0</accession>
<name>A0A0M0GEG0_SPOGL</name>
<dbReference type="Proteomes" id="UP000037109">
    <property type="component" value="Unassembled WGS sequence"/>
</dbReference>
<dbReference type="PATRIC" id="fig|1459.3.peg.3691"/>
<gene>
    <name evidence="1" type="ORF">AF332_16860</name>
</gene>
<evidence type="ECO:0000313" key="1">
    <source>
        <dbReference type="EMBL" id="KON88305.1"/>
    </source>
</evidence>